<dbReference type="EMBL" id="CAKOGP040001725">
    <property type="protein sequence ID" value="CAJ1947199.1"/>
    <property type="molecule type" value="Genomic_DNA"/>
</dbReference>
<dbReference type="GO" id="GO:0009691">
    <property type="term" value="P:cytokinin biosynthetic process"/>
    <property type="evidence" value="ECO:0007669"/>
    <property type="project" value="TreeGrafter"/>
</dbReference>
<feature type="transmembrane region" description="Helical" evidence="1">
    <location>
        <begin position="285"/>
        <end position="307"/>
    </location>
</feature>
<evidence type="ECO:0000256" key="1">
    <source>
        <dbReference type="SAM" id="Phobius"/>
    </source>
</evidence>
<dbReference type="GO" id="GO:0005829">
    <property type="term" value="C:cytosol"/>
    <property type="evidence" value="ECO:0007669"/>
    <property type="project" value="TreeGrafter"/>
</dbReference>
<dbReference type="Proteomes" id="UP001295423">
    <property type="component" value="Unassembled WGS sequence"/>
</dbReference>
<dbReference type="Pfam" id="PF03641">
    <property type="entry name" value="Lysine_decarbox"/>
    <property type="match status" value="1"/>
</dbReference>
<reference evidence="2" key="1">
    <citation type="submission" date="2023-08" db="EMBL/GenBank/DDBJ databases">
        <authorList>
            <person name="Audoor S."/>
            <person name="Bilcke G."/>
        </authorList>
    </citation>
    <scope>NUCLEOTIDE SEQUENCE</scope>
</reference>
<keyword evidence="1" id="KW-0472">Membrane</keyword>
<evidence type="ECO:0008006" key="4">
    <source>
        <dbReference type="Google" id="ProtNLM"/>
    </source>
</evidence>
<dbReference type="AlphaFoldDB" id="A0AAD2FNC9"/>
<dbReference type="SUPFAM" id="SSF102405">
    <property type="entry name" value="MCP/YpsA-like"/>
    <property type="match status" value="1"/>
</dbReference>
<keyword evidence="3" id="KW-1185">Reference proteome</keyword>
<evidence type="ECO:0000313" key="2">
    <source>
        <dbReference type="EMBL" id="CAJ1947199.1"/>
    </source>
</evidence>
<dbReference type="PANTHER" id="PTHR31223:SF70">
    <property type="entry name" value="LOG FAMILY PROTEIN YJL055W"/>
    <property type="match status" value="1"/>
</dbReference>
<dbReference type="Gene3D" id="3.40.50.450">
    <property type="match status" value="1"/>
</dbReference>
<gene>
    <name evidence="2" type="ORF">CYCCA115_LOCUS11027</name>
</gene>
<keyword evidence="1" id="KW-1133">Transmembrane helix</keyword>
<dbReference type="InterPro" id="IPR031100">
    <property type="entry name" value="LOG_fam"/>
</dbReference>
<proteinExistence type="predicted"/>
<comment type="caution">
    <text evidence="2">The sequence shown here is derived from an EMBL/GenBank/DDBJ whole genome shotgun (WGS) entry which is preliminary data.</text>
</comment>
<keyword evidence="1" id="KW-0812">Transmembrane</keyword>
<name>A0AAD2FNC9_9STRA</name>
<sequence>MSSSTADKEHYNLTLEDMDPAVIQSDFCQTQAPKSLHITCYGSSSNLTPTSYIQEARSLGYTLAKRGHVCINGAGPHGCMAAMNDGAVLGNGHIVGIIHEMFLVDSGYFLGPNEKANFDDIGTHKAFQSKNKETGLIREIIVAGGDDLQERKKLLVENADALVVLPGGPGTWDELWEMACARHLGLVDLPIVCINVDNYYEPFQKMLDRAHKDKLIKLPPAQIVHFAANVKEAVEWCEAEAAKNAAKRASHNPKVLPRRSSEWRKSSFFSSPVGARRKGAIGMDLMQSGLFVLGGMALGIGIGMSLAKA</sequence>
<accession>A0AAD2FNC9</accession>
<organism evidence="2 3">
    <name type="scientific">Cylindrotheca closterium</name>
    <dbReference type="NCBI Taxonomy" id="2856"/>
    <lineage>
        <taxon>Eukaryota</taxon>
        <taxon>Sar</taxon>
        <taxon>Stramenopiles</taxon>
        <taxon>Ochrophyta</taxon>
        <taxon>Bacillariophyta</taxon>
        <taxon>Bacillariophyceae</taxon>
        <taxon>Bacillariophycidae</taxon>
        <taxon>Bacillariales</taxon>
        <taxon>Bacillariaceae</taxon>
        <taxon>Cylindrotheca</taxon>
    </lineage>
</organism>
<dbReference type="PANTHER" id="PTHR31223">
    <property type="entry name" value="LOG FAMILY PROTEIN YJL055W"/>
    <property type="match status" value="1"/>
</dbReference>
<evidence type="ECO:0000313" key="3">
    <source>
        <dbReference type="Proteomes" id="UP001295423"/>
    </source>
</evidence>
<dbReference type="GO" id="GO:0016799">
    <property type="term" value="F:hydrolase activity, hydrolyzing N-glycosyl compounds"/>
    <property type="evidence" value="ECO:0007669"/>
    <property type="project" value="TreeGrafter"/>
</dbReference>
<protein>
    <recommendedName>
        <fullName evidence="4">Cytokinin riboside 5'-monophosphate phosphoribohydrolase</fullName>
    </recommendedName>
</protein>